<protein>
    <submittedName>
        <fullName evidence="3">Uncharacterized protein</fullName>
    </submittedName>
</protein>
<accession>A0A1L3KS40</accession>
<accession>D2EGA3</accession>
<organism evidence="3 4">
    <name type="scientific">Candidatus Parvarchaeum acidiphilum ARMAN-4</name>
    <dbReference type="NCBI Taxonomy" id="662760"/>
    <lineage>
        <taxon>Archaea</taxon>
        <taxon>Candidatus Parvarchaeota</taxon>
        <taxon>Candidatus Parvarchaeum</taxon>
    </lineage>
</organism>
<dbReference type="Proteomes" id="UP000009375">
    <property type="component" value="Unassembled WGS sequence"/>
</dbReference>
<dbReference type="EMBL" id="GG730070">
    <property type="protein sequence ID" value="EEZ92606.1"/>
    <property type="molecule type" value="Genomic_DNA"/>
</dbReference>
<dbReference type="EMBL" id="KY040241">
    <property type="protein sequence ID" value="APG80652.1"/>
    <property type="molecule type" value="Genomic_DNA"/>
</dbReference>
<gene>
    <name evidence="3" type="ORF">BJBARM4_0803</name>
</gene>
<keyword evidence="1" id="KW-1133">Transmembrane helix</keyword>
<feature type="transmembrane region" description="Helical" evidence="1">
    <location>
        <begin position="37"/>
        <end position="58"/>
    </location>
</feature>
<evidence type="ECO:0000313" key="2">
    <source>
        <dbReference type="EMBL" id="APG80652.1"/>
    </source>
</evidence>
<keyword evidence="1" id="KW-0472">Membrane</keyword>
<dbReference type="AlphaFoldDB" id="D2EGA3"/>
<reference evidence="3 4" key="1">
    <citation type="journal article" date="2010" name="Proc. Natl. Acad. Sci. U.S.A.">
        <title>Enigmatic, ultrasmall, uncultivated Archaea.</title>
        <authorList>
            <person name="Baker B.J."/>
            <person name="Comolli L.R."/>
            <person name="Dick G.J."/>
            <person name="Hauser L.J."/>
            <person name="Hyatt D."/>
            <person name="Dill B.D."/>
            <person name="Land M.L."/>
            <person name="Verberkmoes N.C."/>
            <person name="Hettich R.L."/>
            <person name="Banfield J.F."/>
        </authorList>
    </citation>
    <scope>NUCLEOTIDE SEQUENCE [LARGE SCALE GENOMIC DNA]</scope>
</reference>
<sequence>MDFVRDKIEEIKATLVILVLMIVASAVGASVTGFKILLYGIAIASFIGTVGYIIHLLYSIQNQQDLGRV</sequence>
<keyword evidence="1" id="KW-0812">Transmembrane</keyword>
<evidence type="ECO:0000256" key="1">
    <source>
        <dbReference type="SAM" id="Phobius"/>
    </source>
</evidence>
<proteinExistence type="predicted"/>
<feature type="transmembrane region" description="Helical" evidence="1">
    <location>
        <begin position="12"/>
        <end position="31"/>
    </location>
</feature>
<evidence type="ECO:0000313" key="4">
    <source>
        <dbReference type="Proteomes" id="UP000009375"/>
    </source>
</evidence>
<name>D2EGA3_PARA4</name>
<reference evidence="2" key="2">
    <citation type="submission" date="2016-10" db="EMBL/GenBank/DDBJ databases">
        <title>New CRISPR-Cas systems from uncultivated microbes.</title>
        <authorList>
            <person name="Burstein D."/>
            <person name="Harrington L.B."/>
            <person name="Strutt S.C."/>
            <person name="Probst A.J."/>
            <person name="Anantharaman K."/>
            <person name="Thomas B.C."/>
            <person name="Doudna J.A."/>
            <person name="Banfield J.F."/>
        </authorList>
    </citation>
    <scope>NUCLEOTIDE SEQUENCE</scope>
    <source>
        <strain evidence="2">ARMAN-4</strain>
    </source>
</reference>
<evidence type="ECO:0000313" key="3">
    <source>
        <dbReference type="EMBL" id="EEZ92606.1"/>
    </source>
</evidence>